<dbReference type="OrthoDB" id="5450856at2"/>
<dbReference type="Gene3D" id="1.20.120.530">
    <property type="entry name" value="GntR ligand-binding domain-like"/>
    <property type="match status" value="1"/>
</dbReference>
<keyword evidence="3" id="KW-0804">Transcription</keyword>
<comment type="caution">
    <text evidence="5">The sequence shown here is derived from an EMBL/GenBank/DDBJ whole genome shotgun (WGS) entry which is preliminary data.</text>
</comment>
<evidence type="ECO:0000256" key="2">
    <source>
        <dbReference type="ARBA" id="ARBA00023125"/>
    </source>
</evidence>
<feature type="domain" description="HTH gntR-type" evidence="4">
    <location>
        <begin position="11"/>
        <end position="79"/>
    </location>
</feature>
<dbReference type="InterPro" id="IPR011711">
    <property type="entry name" value="GntR_C"/>
</dbReference>
<dbReference type="GO" id="GO:0003677">
    <property type="term" value="F:DNA binding"/>
    <property type="evidence" value="ECO:0007669"/>
    <property type="project" value="UniProtKB-KW"/>
</dbReference>
<reference evidence="5 6" key="1">
    <citation type="submission" date="2019-09" db="EMBL/GenBank/DDBJ databases">
        <title>Actinomadura physcomitrii sp. nov., a novel actinomycete isolated from moss [Physcomitrium sphaericum (Ludw) Fuernr].</title>
        <authorList>
            <person name="Zhuang X."/>
            <person name="Liu C."/>
        </authorList>
    </citation>
    <scope>NUCLEOTIDE SEQUENCE [LARGE SCALE GENOMIC DNA]</scope>
    <source>
        <strain evidence="5 6">HMC1</strain>
    </source>
</reference>
<dbReference type="Pfam" id="PF07729">
    <property type="entry name" value="FCD"/>
    <property type="match status" value="1"/>
</dbReference>
<dbReference type="SMART" id="SM00895">
    <property type="entry name" value="FCD"/>
    <property type="match status" value="1"/>
</dbReference>
<dbReference type="Pfam" id="PF00392">
    <property type="entry name" value="GntR"/>
    <property type="match status" value="1"/>
</dbReference>
<dbReference type="InterPro" id="IPR000524">
    <property type="entry name" value="Tscrpt_reg_HTH_GntR"/>
</dbReference>
<keyword evidence="6" id="KW-1185">Reference proteome</keyword>
<dbReference type="SUPFAM" id="SSF48008">
    <property type="entry name" value="GntR ligand-binding domain-like"/>
    <property type="match status" value="1"/>
</dbReference>
<dbReference type="InterPro" id="IPR036388">
    <property type="entry name" value="WH-like_DNA-bd_sf"/>
</dbReference>
<evidence type="ECO:0000256" key="3">
    <source>
        <dbReference type="ARBA" id="ARBA00023163"/>
    </source>
</evidence>
<accession>A0A6H9YNU0</accession>
<keyword evidence="2" id="KW-0238">DNA-binding</keyword>
<keyword evidence="1" id="KW-0805">Transcription regulation</keyword>
<protein>
    <submittedName>
        <fullName evidence="5">FadR family transcriptional regulator</fullName>
    </submittedName>
</protein>
<evidence type="ECO:0000259" key="4">
    <source>
        <dbReference type="PROSITE" id="PS50949"/>
    </source>
</evidence>
<dbReference type="SMART" id="SM00345">
    <property type="entry name" value="HTH_GNTR"/>
    <property type="match status" value="1"/>
</dbReference>
<dbReference type="Proteomes" id="UP000468735">
    <property type="component" value="Unassembled WGS sequence"/>
</dbReference>
<dbReference type="Gene3D" id="1.10.10.10">
    <property type="entry name" value="Winged helix-like DNA-binding domain superfamily/Winged helix DNA-binding domain"/>
    <property type="match status" value="1"/>
</dbReference>
<dbReference type="PRINTS" id="PR00035">
    <property type="entry name" value="HTHGNTR"/>
</dbReference>
<dbReference type="RefSeq" id="WP_151569614.1">
    <property type="nucleotide sequence ID" value="NZ_WBMT01000029.1"/>
</dbReference>
<organism evidence="5 6">
    <name type="scientific">Actinomadura rudentiformis</name>
    <dbReference type="NCBI Taxonomy" id="359158"/>
    <lineage>
        <taxon>Bacteria</taxon>
        <taxon>Bacillati</taxon>
        <taxon>Actinomycetota</taxon>
        <taxon>Actinomycetes</taxon>
        <taxon>Streptosporangiales</taxon>
        <taxon>Thermomonosporaceae</taxon>
        <taxon>Actinomadura</taxon>
    </lineage>
</organism>
<name>A0A6H9YNU0_9ACTN</name>
<dbReference type="InterPro" id="IPR008920">
    <property type="entry name" value="TF_FadR/GntR_C"/>
</dbReference>
<dbReference type="CDD" id="cd07377">
    <property type="entry name" value="WHTH_GntR"/>
    <property type="match status" value="1"/>
</dbReference>
<proteinExistence type="predicted"/>
<evidence type="ECO:0000313" key="5">
    <source>
        <dbReference type="EMBL" id="KAB2340622.1"/>
    </source>
</evidence>
<dbReference type="PANTHER" id="PTHR43537">
    <property type="entry name" value="TRANSCRIPTIONAL REGULATOR, GNTR FAMILY"/>
    <property type="match status" value="1"/>
</dbReference>
<dbReference type="InterPro" id="IPR036390">
    <property type="entry name" value="WH_DNA-bd_sf"/>
</dbReference>
<evidence type="ECO:0000313" key="6">
    <source>
        <dbReference type="Proteomes" id="UP000468735"/>
    </source>
</evidence>
<dbReference type="AlphaFoldDB" id="A0A6H9YNU0"/>
<dbReference type="SUPFAM" id="SSF46785">
    <property type="entry name" value="Winged helix' DNA-binding domain"/>
    <property type="match status" value="1"/>
</dbReference>
<sequence length="235" mass="25086">MEGLEAPHRGVSLSAQLVSSLRAHIAAGRWPVGTRIPPESVLVQELQVSRNTLREALRALVHLGLLEARAGDGTYVRASSELESVLVRRAASARSEDVFELRAILEEYAAGLAAVRRTTDDLAELRRLLGCAEEAGRTGDMETIAAVDGEFHRALVRASGNEILAEVYEYLGSALTSALGALTWNAEAAAEHDRLHGQLVDAIEAGDETGARCMAASVVQATRHTAATARREAAE</sequence>
<dbReference type="GO" id="GO:0003700">
    <property type="term" value="F:DNA-binding transcription factor activity"/>
    <property type="evidence" value="ECO:0007669"/>
    <property type="project" value="InterPro"/>
</dbReference>
<gene>
    <name evidence="5" type="ORF">F8566_44700</name>
</gene>
<dbReference type="PANTHER" id="PTHR43537:SF47">
    <property type="entry name" value="REGULATORY PROTEIN GNTR HTH"/>
    <property type="match status" value="1"/>
</dbReference>
<dbReference type="PROSITE" id="PS50949">
    <property type="entry name" value="HTH_GNTR"/>
    <property type="match status" value="1"/>
</dbReference>
<evidence type="ECO:0000256" key="1">
    <source>
        <dbReference type="ARBA" id="ARBA00023015"/>
    </source>
</evidence>
<dbReference type="EMBL" id="WBMT01000029">
    <property type="protein sequence ID" value="KAB2340622.1"/>
    <property type="molecule type" value="Genomic_DNA"/>
</dbReference>